<dbReference type="OrthoDB" id="6095562at2759"/>
<feature type="region of interest" description="Disordered" evidence="1">
    <location>
        <begin position="249"/>
        <end position="278"/>
    </location>
</feature>
<protein>
    <submittedName>
        <fullName evidence="5">Collagen alpha-1(XXII) chain-like</fullName>
    </submittedName>
</protein>
<evidence type="ECO:0000313" key="5">
    <source>
        <dbReference type="RefSeq" id="XP_013412460.1"/>
    </source>
</evidence>
<dbReference type="InterPro" id="IPR050525">
    <property type="entry name" value="ECM_Assembly_Org"/>
</dbReference>
<dbReference type="SMART" id="SM00327">
    <property type="entry name" value="VWA"/>
    <property type="match status" value="1"/>
</dbReference>
<dbReference type="RefSeq" id="XP_013412460.1">
    <property type="nucleotide sequence ID" value="XM_013557006.2"/>
</dbReference>
<sequence length="278" mass="29790">MKTLFFAVVIFAAFSVSSTAVGIGYAGQSFFQSTREEDTVARRMSDELSHLMAPPIFHKKYWDVIFILDSSGSIGASDFGSAKSALQSMAGVINIFSSIGPGKTRVAGIRYASWVDVQFNFDVHDSLGEVNSALGAIPYVGGFTKTRLALEKALDMYLNDGDPDNAKLIWLTTDGKSSFGYDPIAIATNLKNIGVQIFVVPVGTSVDMTEINGMGSSFSRVFSVPSYSSYRQVASMALSYASQSKDLRMPGGEIRGGAGPAEHPLSVSRNNSPQQTLS</sequence>
<dbReference type="PROSITE" id="PS50234">
    <property type="entry name" value="VWFA"/>
    <property type="match status" value="1"/>
</dbReference>
<evidence type="ECO:0000256" key="1">
    <source>
        <dbReference type="SAM" id="MobiDB-lite"/>
    </source>
</evidence>
<feature type="chain" id="PRO_5010302745" evidence="2">
    <location>
        <begin position="21"/>
        <end position="278"/>
    </location>
</feature>
<dbReference type="Gene3D" id="3.40.50.410">
    <property type="entry name" value="von Willebrand factor, type A domain"/>
    <property type="match status" value="1"/>
</dbReference>
<dbReference type="PANTHER" id="PTHR24020">
    <property type="entry name" value="COLLAGEN ALPHA"/>
    <property type="match status" value="1"/>
</dbReference>
<name>A0A1S3JQ35_LINAN</name>
<dbReference type="AlphaFoldDB" id="A0A1S3JQ35"/>
<evidence type="ECO:0000313" key="4">
    <source>
        <dbReference type="Proteomes" id="UP000085678"/>
    </source>
</evidence>
<dbReference type="Pfam" id="PF00092">
    <property type="entry name" value="VWA"/>
    <property type="match status" value="1"/>
</dbReference>
<evidence type="ECO:0000259" key="3">
    <source>
        <dbReference type="PROSITE" id="PS50234"/>
    </source>
</evidence>
<dbReference type="InterPro" id="IPR036465">
    <property type="entry name" value="vWFA_dom_sf"/>
</dbReference>
<feature type="compositionally biased region" description="Polar residues" evidence="1">
    <location>
        <begin position="267"/>
        <end position="278"/>
    </location>
</feature>
<keyword evidence="4" id="KW-1185">Reference proteome</keyword>
<dbReference type="CDD" id="cd01450">
    <property type="entry name" value="vWFA_subfamily_ECM"/>
    <property type="match status" value="1"/>
</dbReference>
<dbReference type="OMA" id="MTEINGM"/>
<keyword evidence="2" id="KW-0732">Signal</keyword>
<dbReference type="PRINTS" id="PR00453">
    <property type="entry name" value="VWFADOMAIN"/>
</dbReference>
<gene>
    <name evidence="5" type="primary">LOC106175151</name>
</gene>
<accession>A0A1S3JQ35</accession>
<proteinExistence type="predicted"/>
<dbReference type="STRING" id="7574.A0A1S3JQ35"/>
<dbReference type="Proteomes" id="UP000085678">
    <property type="component" value="Unplaced"/>
</dbReference>
<organism evidence="4 5">
    <name type="scientific">Lingula anatina</name>
    <name type="common">Brachiopod</name>
    <name type="synonym">Lingula unguis</name>
    <dbReference type="NCBI Taxonomy" id="7574"/>
    <lineage>
        <taxon>Eukaryota</taxon>
        <taxon>Metazoa</taxon>
        <taxon>Spiralia</taxon>
        <taxon>Lophotrochozoa</taxon>
        <taxon>Brachiopoda</taxon>
        <taxon>Linguliformea</taxon>
        <taxon>Lingulata</taxon>
        <taxon>Lingulida</taxon>
        <taxon>Linguloidea</taxon>
        <taxon>Lingulidae</taxon>
        <taxon>Lingula</taxon>
    </lineage>
</organism>
<feature type="signal peptide" evidence="2">
    <location>
        <begin position="1"/>
        <end position="20"/>
    </location>
</feature>
<dbReference type="InParanoid" id="A0A1S3JQ35"/>
<reference evidence="5" key="1">
    <citation type="submission" date="2025-08" db="UniProtKB">
        <authorList>
            <consortium name="RefSeq"/>
        </authorList>
    </citation>
    <scope>IDENTIFICATION</scope>
    <source>
        <tissue evidence="5">Gonads</tissue>
    </source>
</reference>
<dbReference type="GeneID" id="106175151"/>
<dbReference type="KEGG" id="lak:106175151"/>
<evidence type="ECO:0000256" key="2">
    <source>
        <dbReference type="SAM" id="SignalP"/>
    </source>
</evidence>
<feature type="domain" description="VWFA" evidence="3">
    <location>
        <begin position="63"/>
        <end position="237"/>
    </location>
</feature>
<dbReference type="SUPFAM" id="SSF53300">
    <property type="entry name" value="vWA-like"/>
    <property type="match status" value="1"/>
</dbReference>
<dbReference type="PANTHER" id="PTHR24020:SF87">
    <property type="entry name" value="COLLAGEN ALPHA-1(VI) CHAIN-LIKE"/>
    <property type="match status" value="1"/>
</dbReference>
<dbReference type="InterPro" id="IPR002035">
    <property type="entry name" value="VWF_A"/>
</dbReference>